<organism evidence="2 3">
    <name type="scientific">Alkalicoccobacillus gibsonii</name>
    <dbReference type="NCBI Taxonomy" id="79881"/>
    <lineage>
        <taxon>Bacteria</taxon>
        <taxon>Bacillati</taxon>
        <taxon>Bacillota</taxon>
        <taxon>Bacilli</taxon>
        <taxon>Bacillales</taxon>
        <taxon>Bacillaceae</taxon>
        <taxon>Alkalicoccobacillus</taxon>
    </lineage>
</organism>
<dbReference type="Gene3D" id="2.30.40.10">
    <property type="entry name" value="Urease, subunit C, domain 1"/>
    <property type="match status" value="1"/>
</dbReference>
<evidence type="ECO:0000259" key="1">
    <source>
        <dbReference type="Pfam" id="PF01979"/>
    </source>
</evidence>
<protein>
    <submittedName>
        <fullName evidence="2">Amidohydrolase family protein</fullName>
    </submittedName>
</protein>
<keyword evidence="3" id="KW-1185">Reference proteome</keyword>
<proteinExistence type="predicted"/>
<name>A0ABU9VND2_9BACI</name>
<dbReference type="PANTHER" id="PTHR43135:SF3">
    <property type="entry name" value="ALPHA-D-RIBOSE 1-METHYLPHOSPHONATE 5-TRIPHOSPHATE DIPHOSPHATASE"/>
    <property type="match status" value="1"/>
</dbReference>
<dbReference type="InterPro" id="IPR006680">
    <property type="entry name" value="Amidohydro-rel"/>
</dbReference>
<evidence type="ECO:0000313" key="3">
    <source>
        <dbReference type="Proteomes" id="UP001418796"/>
    </source>
</evidence>
<feature type="domain" description="Amidohydrolase-related" evidence="1">
    <location>
        <begin position="5"/>
        <end position="111"/>
    </location>
</feature>
<dbReference type="SUPFAM" id="SSF51338">
    <property type="entry name" value="Composite domain of metallo-dependent hydrolases"/>
    <property type="match status" value="1"/>
</dbReference>
<reference evidence="2 3" key="1">
    <citation type="submission" date="2024-03" db="EMBL/GenBank/DDBJ databases">
        <title>Bacilli Hybrid Assemblies.</title>
        <authorList>
            <person name="Kovac J."/>
        </authorList>
    </citation>
    <scope>NUCLEOTIDE SEQUENCE [LARGE SCALE GENOMIC DNA]</scope>
    <source>
        <strain evidence="2 3">FSL R7-0666</strain>
    </source>
</reference>
<dbReference type="Pfam" id="PF01979">
    <property type="entry name" value="Amidohydro_1"/>
    <property type="match status" value="1"/>
</dbReference>
<gene>
    <name evidence="2" type="ORF">MKY91_16240</name>
</gene>
<dbReference type="Proteomes" id="UP001418796">
    <property type="component" value="Unassembled WGS sequence"/>
</dbReference>
<sequence length="143" mass="15572">MGIQTTHIQAIAKTYSSKGGRVVAGTDTPAGVWTVPGMPLHRELELFVEAGFSPIEAIRAATIHAASALKRKDIGAIKVGTVADIVVLKENPLLDIKATQQISFLVKGGKVYTIQELLQAIPNSKEVEKHYEQFIETFKKMTD</sequence>
<dbReference type="InterPro" id="IPR051781">
    <property type="entry name" value="Metallo-dep_Hydrolase"/>
</dbReference>
<dbReference type="EMBL" id="JBCITK010000001">
    <property type="protein sequence ID" value="MEN0644703.1"/>
    <property type="molecule type" value="Genomic_DNA"/>
</dbReference>
<dbReference type="PANTHER" id="PTHR43135">
    <property type="entry name" value="ALPHA-D-RIBOSE 1-METHYLPHOSPHONATE 5-TRIPHOSPHATE DIPHOSPHATASE"/>
    <property type="match status" value="1"/>
</dbReference>
<dbReference type="InterPro" id="IPR011059">
    <property type="entry name" value="Metal-dep_hydrolase_composite"/>
</dbReference>
<comment type="caution">
    <text evidence="2">The sequence shown here is derived from an EMBL/GenBank/DDBJ whole genome shotgun (WGS) entry which is preliminary data.</text>
</comment>
<accession>A0ABU9VND2</accession>
<dbReference type="RefSeq" id="WP_343131338.1">
    <property type="nucleotide sequence ID" value="NZ_JBCITK010000001.1"/>
</dbReference>
<evidence type="ECO:0000313" key="2">
    <source>
        <dbReference type="EMBL" id="MEN0644703.1"/>
    </source>
</evidence>